<dbReference type="SUPFAM" id="SSF52540">
    <property type="entry name" value="P-loop containing nucleoside triphosphate hydrolases"/>
    <property type="match status" value="1"/>
</dbReference>
<comment type="caution">
    <text evidence="6">The sequence shown here is derived from an EMBL/GenBank/DDBJ whole genome shotgun (WGS) entry which is preliminary data.</text>
</comment>
<evidence type="ECO:0000313" key="6">
    <source>
        <dbReference type="EMBL" id="TXT10729.1"/>
    </source>
</evidence>
<dbReference type="PRINTS" id="PR00326">
    <property type="entry name" value="GTP1OBG"/>
</dbReference>
<evidence type="ECO:0000259" key="4">
    <source>
        <dbReference type="PROSITE" id="PS51710"/>
    </source>
</evidence>
<protein>
    <recommendedName>
        <fullName evidence="8">Obg family GTPase CgtA</fullName>
    </recommendedName>
</protein>
<dbReference type="SUPFAM" id="SSF82051">
    <property type="entry name" value="Obg GTP-binding protein N-terminal domain"/>
    <property type="match status" value="1"/>
</dbReference>
<feature type="domain" description="OBG-type G" evidence="4">
    <location>
        <begin position="304"/>
        <end position="529"/>
    </location>
</feature>
<dbReference type="PROSITE" id="PS51883">
    <property type="entry name" value="OBG"/>
    <property type="match status" value="1"/>
</dbReference>
<dbReference type="PANTHER" id="PTHR11702:SF31">
    <property type="entry name" value="MITOCHONDRIAL RIBOSOME-ASSOCIATED GTPASE 2"/>
    <property type="match status" value="1"/>
</dbReference>
<dbReference type="InterPro" id="IPR027417">
    <property type="entry name" value="P-loop_NTPase"/>
</dbReference>
<dbReference type="Gene3D" id="3.40.50.300">
    <property type="entry name" value="P-loop containing nucleotide triphosphate hydrolases"/>
    <property type="match status" value="1"/>
</dbReference>
<organism evidence="6 7">
    <name type="scientific">Vanrija humicola</name>
    <name type="common">Yeast</name>
    <name type="synonym">Cryptococcus humicola</name>
    <dbReference type="NCBI Taxonomy" id="5417"/>
    <lineage>
        <taxon>Eukaryota</taxon>
        <taxon>Fungi</taxon>
        <taxon>Dikarya</taxon>
        <taxon>Basidiomycota</taxon>
        <taxon>Agaricomycotina</taxon>
        <taxon>Tremellomycetes</taxon>
        <taxon>Trichosporonales</taxon>
        <taxon>Trichosporonaceae</taxon>
        <taxon>Vanrija</taxon>
    </lineage>
</organism>
<dbReference type="InterPro" id="IPR031167">
    <property type="entry name" value="G_OBG"/>
</dbReference>
<proteinExistence type="predicted"/>
<dbReference type="EMBL" id="QKWK01000005">
    <property type="protein sequence ID" value="TXT10729.1"/>
    <property type="molecule type" value="Genomic_DNA"/>
</dbReference>
<evidence type="ECO:0000256" key="1">
    <source>
        <dbReference type="ARBA" id="ARBA00022741"/>
    </source>
</evidence>
<dbReference type="AlphaFoldDB" id="A0A7D8V168"/>
<dbReference type="InterPro" id="IPR006169">
    <property type="entry name" value="GTP1_OBG_dom"/>
</dbReference>
<dbReference type="InterPro" id="IPR045086">
    <property type="entry name" value="OBG_GTPase"/>
</dbReference>
<dbReference type="PANTHER" id="PTHR11702">
    <property type="entry name" value="DEVELOPMENTALLY REGULATED GTP-BINDING PROTEIN-RELATED"/>
    <property type="match status" value="1"/>
</dbReference>
<name>A0A7D8V168_VANHU</name>
<dbReference type="Gene3D" id="2.70.210.12">
    <property type="entry name" value="GTP1/OBG domain"/>
    <property type="match status" value="1"/>
</dbReference>
<keyword evidence="7" id="KW-1185">Reference proteome</keyword>
<feature type="region of interest" description="Disordered" evidence="3">
    <location>
        <begin position="141"/>
        <end position="162"/>
    </location>
</feature>
<dbReference type="PROSITE" id="PS51710">
    <property type="entry name" value="G_OBG"/>
    <property type="match status" value="1"/>
</dbReference>
<gene>
    <name evidence="6" type="ORF">VHUM_02234</name>
</gene>
<dbReference type="Pfam" id="PF01018">
    <property type="entry name" value="GTP1_OBG"/>
    <property type="match status" value="1"/>
</dbReference>
<evidence type="ECO:0000313" key="7">
    <source>
        <dbReference type="Proteomes" id="UP000473826"/>
    </source>
</evidence>
<dbReference type="GO" id="GO:0003924">
    <property type="term" value="F:GTPase activity"/>
    <property type="evidence" value="ECO:0007669"/>
    <property type="project" value="InterPro"/>
</dbReference>
<dbReference type="OrthoDB" id="347018at2759"/>
<evidence type="ECO:0000259" key="5">
    <source>
        <dbReference type="PROSITE" id="PS51883"/>
    </source>
</evidence>
<evidence type="ECO:0000256" key="3">
    <source>
        <dbReference type="SAM" id="MobiDB-lite"/>
    </source>
</evidence>
<dbReference type="Proteomes" id="UP000473826">
    <property type="component" value="Unassembled WGS sequence"/>
</dbReference>
<feature type="domain" description="Obg" evidence="5">
    <location>
        <begin position="81"/>
        <end position="303"/>
    </location>
</feature>
<dbReference type="GO" id="GO:0005739">
    <property type="term" value="C:mitochondrion"/>
    <property type="evidence" value="ECO:0007669"/>
    <property type="project" value="TreeGrafter"/>
</dbReference>
<dbReference type="Pfam" id="PF01926">
    <property type="entry name" value="MMR_HSR1"/>
    <property type="match status" value="1"/>
</dbReference>
<dbReference type="GO" id="GO:0042254">
    <property type="term" value="P:ribosome biogenesis"/>
    <property type="evidence" value="ECO:0007669"/>
    <property type="project" value="UniProtKB-UniRule"/>
</dbReference>
<evidence type="ECO:0008006" key="8">
    <source>
        <dbReference type="Google" id="ProtNLM"/>
    </source>
</evidence>
<dbReference type="CDD" id="cd01898">
    <property type="entry name" value="Obg"/>
    <property type="match status" value="1"/>
</dbReference>
<dbReference type="InterPro" id="IPR006073">
    <property type="entry name" value="GTP-bd"/>
</dbReference>
<reference evidence="6 7" key="1">
    <citation type="journal article" date="2019" name="PLoS Genet.">
        <title>Convergent evolution of linked mating-type loci in basidiomycete fungi.</title>
        <authorList>
            <person name="Sun S."/>
            <person name="Coelho M.A."/>
            <person name="Heitman J."/>
            <person name="Nowrousian M."/>
        </authorList>
    </citation>
    <scope>NUCLEOTIDE SEQUENCE [LARGE SCALE GENOMIC DNA]</scope>
    <source>
        <strain evidence="6 7">CBS 4282</strain>
    </source>
</reference>
<keyword evidence="2" id="KW-0342">GTP-binding</keyword>
<keyword evidence="1" id="KW-0547">Nucleotide-binding</keyword>
<accession>A0A7D8V168</accession>
<sequence>MVTLAPCRACLRSVTLSRGASAPLSRPNPLSAQLIARAASSAKPDPAPYHINEDEDDFDDVVGEIKRRRKRMADKRNRQGGDFVDFLKVHIRGGKGGAGTAAFMPTKRGLGPPSGGNGGPGGNVYIKTSPDIHSLSTVSKRAVGGQGGNGAGNLRHGSRGDDITISVPVGTVIREVHREGEAEKNWADENAMGLDSDERRDRARERWLVKHPNFEASPRDIREAEAVLKEGGRWTQRTPSFEDEPALELDIAEPITKPLLLARGGGGGLGNTHFVSPSTRHPRLASRGIIPPSRTFEFELKLLADVGLVGLPNAGKSTLLRAMTGRRAEVADYAFTTLHPQIGVVRVLNDGTWAAEQDTPIEETELERMLDAEARMKGEYQPLPRAPRARDRRSQERIRFTVSDNPGLLARASENVGLGHSFLRSIERSLALAYVLDGRHPDPADGLRVLHNELEAYKPGLAARARLIALNKTDGQDDEAIAEKVEGLRRAAEEIGRADGTVPPEVLVVSAKFGTGMDKVVNLLADAVDAARQKIEAAKVKPAVRQVEEEEIEKEEADLF</sequence>
<dbReference type="InterPro" id="IPR036726">
    <property type="entry name" value="GTP1_OBG_dom_sf"/>
</dbReference>
<evidence type="ECO:0000256" key="2">
    <source>
        <dbReference type="ARBA" id="ARBA00023134"/>
    </source>
</evidence>
<dbReference type="GO" id="GO:0005525">
    <property type="term" value="F:GTP binding"/>
    <property type="evidence" value="ECO:0007669"/>
    <property type="project" value="UniProtKB-KW"/>
</dbReference>